<evidence type="ECO:0000256" key="1">
    <source>
        <dbReference type="ARBA" id="ARBA00023015"/>
    </source>
</evidence>
<feature type="domain" description="HTH araC/xylS-type" evidence="4">
    <location>
        <begin position="180"/>
        <end position="277"/>
    </location>
</feature>
<dbReference type="RefSeq" id="WP_109417253.1">
    <property type="nucleotide sequence ID" value="NZ_QEAS01000016.1"/>
</dbReference>
<dbReference type="PANTHER" id="PTHR46796:SF6">
    <property type="entry name" value="ARAC SUBFAMILY"/>
    <property type="match status" value="1"/>
</dbReference>
<dbReference type="Pfam" id="PF12833">
    <property type="entry name" value="HTH_18"/>
    <property type="match status" value="1"/>
</dbReference>
<organism evidence="5 6">
    <name type="scientific">Pararcticibacter amylolyticus</name>
    <dbReference type="NCBI Taxonomy" id="2173175"/>
    <lineage>
        <taxon>Bacteria</taxon>
        <taxon>Pseudomonadati</taxon>
        <taxon>Bacteroidota</taxon>
        <taxon>Sphingobacteriia</taxon>
        <taxon>Sphingobacteriales</taxon>
        <taxon>Sphingobacteriaceae</taxon>
        <taxon>Pararcticibacter</taxon>
    </lineage>
</organism>
<protein>
    <recommendedName>
        <fullName evidence="4">HTH araC/xylS-type domain-containing protein</fullName>
    </recommendedName>
</protein>
<dbReference type="EMBL" id="QEAS01000016">
    <property type="protein sequence ID" value="PWG79237.1"/>
    <property type="molecule type" value="Genomic_DNA"/>
</dbReference>
<keyword evidence="2" id="KW-0238">DNA-binding</keyword>
<evidence type="ECO:0000256" key="3">
    <source>
        <dbReference type="ARBA" id="ARBA00023163"/>
    </source>
</evidence>
<dbReference type="GO" id="GO:0003700">
    <property type="term" value="F:DNA-binding transcription factor activity"/>
    <property type="evidence" value="ECO:0007669"/>
    <property type="project" value="InterPro"/>
</dbReference>
<evidence type="ECO:0000256" key="2">
    <source>
        <dbReference type="ARBA" id="ARBA00023125"/>
    </source>
</evidence>
<name>A0A2U2PCX4_9SPHI</name>
<reference evidence="5 6" key="1">
    <citation type="submission" date="2018-04" db="EMBL/GenBank/DDBJ databases">
        <title>Pedobacter chongqingensis sp. nov., isolated from a rottenly hemp rope.</title>
        <authorList>
            <person name="Cai Y."/>
        </authorList>
    </citation>
    <scope>NUCLEOTIDE SEQUENCE [LARGE SCALE GENOMIC DNA]</scope>
    <source>
        <strain evidence="5 6">FJ4-8</strain>
    </source>
</reference>
<comment type="caution">
    <text evidence="5">The sequence shown here is derived from an EMBL/GenBank/DDBJ whole genome shotgun (WGS) entry which is preliminary data.</text>
</comment>
<dbReference type="SMART" id="SM00342">
    <property type="entry name" value="HTH_ARAC"/>
    <property type="match status" value="1"/>
</dbReference>
<keyword evidence="1" id="KW-0805">Transcription regulation</keyword>
<dbReference type="InterPro" id="IPR009057">
    <property type="entry name" value="Homeodomain-like_sf"/>
</dbReference>
<dbReference type="GO" id="GO:0043565">
    <property type="term" value="F:sequence-specific DNA binding"/>
    <property type="evidence" value="ECO:0007669"/>
    <property type="project" value="InterPro"/>
</dbReference>
<proteinExistence type="predicted"/>
<dbReference type="OrthoDB" id="4480133at2"/>
<evidence type="ECO:0000313" key="5">
    <source>
        <dbReference type="EMBL" id="PWG79237.1"/>
    </source>
</evidence>
<keyword evidence="6" id="KW-1185">Reference proteome</keyword>
<dbReference type="SUPFAM" id="SSF46689">
    <property type="entry name" value="Homeodomain-like"/>
    <property type="match status" value="2"/>
</dbReference>
<keyword evidence="3" id="KW-0804">Transcription</keyword>
<dbReference type="InterPro" id="IPR018060">
    <property type="entry name" value="HTH_AraC"/>
</dbReference>
<evidence type="ECO:0000313" key="6">
    <source>
        <dbReference type="Proteomes" id="UP000245647"/>
    </source>
</evidence>
<dbReference type="Proteomes" id="UP000245647">
    <property type="component" value="Unassembled WGS sequence"/>
</dbReference>
<dbReference type="Pfam" id="PF22200">
    <property type="entry name" value="ExsA_N"/>
    <property type="match status" value="1"/>
</dbReference>
<evidence type="ECO:0000259" key="4">
    <source>
        <dbReference type="PROSITE" id="PS01124"/>
    </source>
</evidence>
<dbReference type="InterPro" id="IPR050204">
    <property type="entry name" value="AraC_XylS_family_regulators"/>
</dbReference>
<dbReference type="AlphaFoldDB" id="A0A2U2PCX4"/>
<dbReference type="PANTHER" id="PTHR46796">
    <property type="entry name" value="HTH-TYPE TRANSCRIPTIONAL ACTIVATOR RHAS-RELATED"/>
    <property type="match status" value="1"/>
</dbReference>
<accession>A0A2U2PCX4</accession>
<sequence length="291" mass="32754">MDIVHVPLATAGQPQISAGNISFVDYSDRGSPFRNRVFFDSYAFSFVQHGQKRIYRAAGSTTLTEGYGMLIPEGNSIIAEHSDTDALYSSFIVFFPGQMGRDFLASRTLPQKPEKPEAPYIHFKTDAYIREYVRHIRSLIQMRQSLSVEIAKLKLNELLTATYELAPELLSAVFGKGTAASLQNLVEQNLLTPLSLDELAFLCNRSLSSFKRDFMQAYGLSPQKYIRERRLEMACAELAKGKLASELYLDYGYEHVANFNTAFKRKFGVTPADYRKAAGMGFSQKFLDVSQ</sequence>
<dbReference type="PROSITE" id="PS01124">
    <property type="entry name" value="HTH_ARAC_FAMILY_2"/>
    <property type="match status" value="1"/>
</dbReference>
<dbReference type="InterPro" id="IPR020449">
    <property type="entry name" value="Tscrpt_reg_AraC-type_HTH"/>
</dbReference>
<dbReference type="PRINTS" id="PR00032">
    <property type="entry name" value="HTHARAC"/>
</dbReference>
<dbReference type="Gene3D" id="1.10.10.60">
    <property type="entry name" value="Homeodomain-like"/>
    <property type="match status" value="2"/>
</dbReference>
<dbReference type="InterPro" id="IPR054015">
    <property type="entry name" value="ExsA-like_N"/>
</dbReference>
<gene>
    <name evidence="5" type="ORF">DDR33_18300</name>
</gene>